<proteinExistence type="predicted"/>
<organism evidence="2 3">
    <name type="scientific">Candidatus Staskawiczbacteria bacterium RIFCSPHIGHO2_01_FULL_36_16</name>
    <dbReference type="NCBI Taxonomy" id="1802200"/>
    <lineage>
        <taxon>Bacteria</taxon>
        <taxon>Candidatus Staskawicziibacteriota</taxon>
    </lineage>
</organism>
<dbReference type="PROSITE" id="PS51197">
    <property type="entry name" value="HTH_RRF2_2"/>
    <property type="match status" value="1"/>
</dbReference>
<evidence type="ECO:0000313" key="3">
    <source>
        <dbReference type="Proteomes" id="UP000177190"/>
    </source>
</evidence>
<sequence length="128" mass="14325">MKISKKSQYGLRAMVCLAKHYKKKEVCSTKLISEIEGIPFDFLEKIISQLERAKLVKGKKGVRGGYILSMPPKKISANDVVSVLEENKKPVNCALCARIKKCSSKNVWSKLNNSLNKTLNSIKLSDLI</sequence>
<keyword evidence="1" id="KW-0238">DNA-binding</keyword>
<dbReference type="GO" id="GO:0005829">
    <property type="term" value="C:cytosol"/>
    <property type="evidence" value="ECO:0007669"/>
    <property type="project" value="TreeGrafter"/>
</dbReference>
<evidence type="ECO:0000256" key="1">
    <source>
        <dbReference type="ARBA" id="ARBA00023125"/>
    </source>
</evidence>
<dbReference type="GO" id="GO:0003700">
    <property type="term" value="F:DNA-binding transcription factor activity"/>
    <property type="evidence" value="ECO:0007669"/>
    <property type="project" value="TreeGrafter"/>
</dbReference>
<dbReference type="SUPFAM" id="SSF46785">
    <property type="entry name" value="Winged helix' DNA-binding domain"/>
    <property type="match status" value="1"/>
</dbReference>
<dbReference type="InterPro" id="IPR000944">
    <property type="entry name" value="Tscrpt_reg_Rrf2"/>
</dbReference>
<evidence type="ECO:0008006" key="4">
    <source>
        <dbReference type="Google" id="ProtNLM"/>
    </source>
</evidence>
<dbReference type="EMBL" id="MHOM01000034">
    <property type="protein sequence ID" value="OGZ63489.1"/>
    <property type="molecule type" value="Genomic_DNA"/>
</dbReference>
<dbReference type="Pfam" id="PF02082">
    <property type="entry name" value="Rrf2"/>
    <property type="match status" value="1"/>
</dbReference>
<comment type="caution">
    <text evidence="2">The sequence shown here is derived from an EMBL/GenBank/DDBJ whole genome shotgun (WGS) entry which is preliminary data.</text>
</comment>
<reference evidence="2 3" key="1">
    <citation type="journal article" date="2016" name="Nat. Commun.">
        <title>Thousands of microbial genomes shed light on interconnected biogeochemical processes in an aquifer system.</title>
        <authorList>
            <person name="Anantharaman K."/>
            <person name="Brown C.T."/>
            <person name="Hug L.A."/>
            <person name="Sharon I."/>
            <person name="Castelle C.J."/>
            <person name="Probst A.J."/>
            <person name="Thomas B.C."/>
            <person name="Singh A."/>
            <person name="Wilkins M.J."/>
            <person name="Karaoz U."/>
            <person name="Brodie E.L."/>
            <person name="Williams K.H."/>
            <person name="Hubbard S.S."/>
            <person name="Banfield J.F."/>
        </authorList>
    </citation>
    <scope>NUCLEOTIDE SEQUENCE [LARGE SCALE GENOMIC DNA]</scope>
</reference>
<dbReference type="InterPro" id="IPR036390">
    <property type="entry name" value="WH_DNA-bd_sf"/>
</dbReference>
<dbReference type="NCBIfam" id="TIGR00738">
    <property type="entry name" value="rrf2_super"/>
    <property type="match status" value="1"/>
</dbReference>
<dbReference type="PANTHER" id="PTHR33221">
    <property type="entry name" value="WINGED HELIX-TURN-HELIX TRANSCRIPTIONAL REGULATOR, RRF2 FAMILY"/>
    <property type="match status" value="1"/>
</dbReference>
<evidence type="ECO:0000313" key="2">
    <source>
        <dbReference type="EMBL" id="OGZ63489.1"/>
    </source>
</evidence>
<dbReference type="Gene3D" id="1.10.10.10">
    <property type="entry name" value="Winged helix-like DNA-binding domain superfamily/Winged helix DNA-binding domain"/>
    <property type="match status" value="1"/>
</dbReference>
<name>A0A1G2HM51_9BACT</name>
<gene>
    <name evidence="2" type="ORF">A2812_02760</name>
</gene>
<dbReference type="PANTHER" id="PTHR33221:SF5">
    <property type="entry name" value="HTH-TYPE TRANSCRIPTIONAL REGULATOR ISCR"/>
    <property type="match status" value="1"/>
</dbReference>
<dbReference type="AlphaFoldDB" id="A0A1G2HM51"/>
<dbReference type="Proteomes" id="UP000177190">
    <property type="component" value="Unassembled WGS sequence"/>
</dbReference>
<dbReference type="GO" id="GO:0003677">
    <property type="term" value="F:DNA binding"/>
    <property type="evidence" value="ECO:0007669"/>
    <property type="project" value="UniProtKB-KW"/>
</dbReference>
<accession>A0A1G2HM51</accession>
<dbReference type="InterPro" id="IPR036388">
    <property type="entry name" value="WH-like_DNA-bd_sf"/>
</dbReference>
<protein>
    <recommendedName>
        <fullName evidence="4">Rrf2 family transcriptional regulator</fullName>
    </recommendedName>
</protein>
<dbReference type="STRING" id="1802200.A2812_02760"/>